<gene>
    <name evidence="2" type="ORF">METZ01_LOCUS132807</name>
</gene>
<evidence type="ECO:0000313" key="2">
    <source>
        <dbReference type="EMBL" id="SVA79953.1"/>
    </source>
</evidence>
<feature type="domain" description="Gcp-like" evidence="1">
    <location>
        <begin position="60"/>
        <end position="128"/>
    </location>
</feature>
<dbReference type="Pfam" id="PF00814">
    <property type="entry name" value="TsaD"/>
    <property type="match status" value="1"/>
</dbReference>
<dbReference type="SUPFAM" id="SSF53067">
    <property type="entry name" value="Actin-like ATPase domain"/>
    <property type="match status" value="1"/>
</dbReference>
<dbReference type="InterPro" id="IPR000905">
    <property type="entry name" value="Gcp-like_dom"/>
</dbReference>
<protein>
    <recommendedName>
        <fullName evidence="1">Gcp-like domain-containing protein</fullName>
    </recommendedName>
</protein>
<dbReference type="EMBL" id="UINC01018947">
    <property type="protein sequence ID" value="SVA79953.1"/>
    <property type="molecule type" value="Genomic_DNA"/>
</dbReference>
<accession>A0A381YTR1</accession>
<organism evidence="2">
    <name type="scientific">marine metagenome</name>
    <dbReference type="NCBI Taxonomy" id="408172"/>
    <lineage>
        <taxon>unclassified sequences</taxon>
        <taxon>metagenomes</taxon>
        <taxon>ecological metagenomes</taxon>
    </lineage>
</organism>
<reference evidence="2" key="1">
    <citation type="submission" date="2018-05" db="EMBL/GenBank/DDBJ databases">
        <authorList>
            <person name="Lanie J.A."/>
            <person name="Ng W.-L."/>
            <person name="Kazmierczak K.M."/>
            <person name="Andrzejewski T.M."/>
            <person name="Davidsen T.M."/>
            <person name="Wayne K.J."/>
            <person name="Tettelin H."/>
            <person name="Glass J.I."/>
            <person name="Rusch D."/>
            <person name="Podicherti R."/>
            <person name="Tsui H.-C.T."/>
            <person name="Winkler M.E."/>
        </authorList>
    </citation>
    <scope>NUCLEOTIDE SEQUENCE</scope>
</reference>
<dbReference type="AlphaFoldDB" id="A0A381YTR1"/>
<dbReference type="InterPro" id="IPR043129">
    <property type="entry name" value="ATPase_NBD"/>
</dbReference>
<dbReference type="Gene3D" id="3.30.420.40">
    <property type="match status" value="1"/>
</dbReference>
<name>A0A381YTR1_9ZZZZ</name>
<sequence>MNTNKKNAFISSQQNFFNVIMILFFDTVSHLPEFCLIEDNKILFSKKILDDHDDKMSDCIVPIYIELEKKFKLGKKLKYLITVTGPGSYTALRVGIAFLSGLSISMKIPLIGIPCVDLFQYVINTNKKKSTAIYICSSNNQKFMCLYSQDTNECIINKVEKDEIPYIFDTSVVNTLLTNDVSILVDPLLPKNIECKKFDFKKIVLQHVKAILLLPRQEIIEPIYISNNKILS</sequence>
<evidence type="ECO:0000259" key="1">
    <source>
        <dbReference type="Pfam" id="PF00814"/>
    </source>
</evidence>
<proteinExistence type="predicted"/>